<dbReference type="GO" id="GO:0016757">
    <property type="term" value="F:glycosyltransferase activity"/>
    <property type="evidence" value="ECO:0007669"/>
    <property type="project" value="InterPro"/>
</dbReference>
<dbReference type="GO" id="GO:0009103">
    <property type="term" value="P:lipopolysaccharide biosynthetic process"/>
    <property type="evidence" value="ECO:0007669"/>
    <property type="project" value="TreeGrafter"/>
</dbReference>
<organism evidence="3 4">
    <name type="scientific">Rathayibacter rubneri</name>
    <dbReference type="NCBI Taxonomy" id="2950106"/>
    <lineage>
        <taxon>Bacteria</taxon>
        <taxon>Bacillati</taxon>
        <taxon>Actinomycetota</taxon>
        <taxon>Actinomycetes</taxon>
        <taxon>Micrococcales</taxon>
        <taxon>Microbacteriaceae</taxon>
        <taxon>Rathayibacter</taxon>
    </lineage>
</organism>
<proteinExistence type="predicted"/>
<keyword evidence="4" id="KW-1185">Reference proteome</keyword>
<evidence type="ECO:0000313" key="4">
    <source>
        <dbReference type="Proteomes" id="UP001155240"/>
    </source>
</evidence>
<dbReference type="InterPro" id="IPR001296">
    <property type="entry name" value="Glyco_trans_1"/>
</dbReference>
<feature type="domain" description="Glycosyl transferase family 1" evidence="2">
    <location>
        <begin position="189"/>
        <end position="328"/>
    </location>
</feature>
<dbReference type="SUPFAM" id="SSF53756">
    <property type="entry name" value="UDP-Glycosyltransferase/glycogen phosphorylase"/>
    <property type="match status" value="1"/>
</dbReference>
<dbReference type="RefSeq" id="WP_251942956.1">
    <property type="nucleotide sequence ID" value="NZ_JAMRYM010000002.1"/>
</dbReference>
<protein>
    <submittedName>
        <fullName evidence="3">Glycosyltransferase family 4 protein</fullName>
    </submittedName>
</protein>
<reference evidence="3" key="1">
    <citation type="submission" date="2022-06" db="EMBL/GenBank/DDBJ databases">
        <title>Whole genome shotgun sequencing (WGS) of Rathayibacter sp. ZW T2_19, isolated from stored onions (Allium cepa).</title>
        <authorList>
            <person name="Stoll D.A."/>
            <person name="Huch M."/>
        </authorList>
    </citation>
    <scope>NUCLEOTIDE SEQUENCE</scope>
    <source>
        <strain evidence="3">ZW T2_19</strain>
    </source>
</reference>
<accession>A0A9X2DVQ7</accession>
<dbReference type="EMBL" id="JAMRYM010000002">
    <property type="protein sequence ID" value="MCM6761076.1"/>
    <property type="molecule type" value="Genomic_DNA"/>
</dbReference>
<evidence type="ECO:0000313" key="3">
    <source>
        <dbReference type="EMBL" id="MCM6761076.1"/>
    </source>
</evidence>
<dbReference type="PANTHER" id="PTHR46401:SF2">
    <property type="entry name" value="GLYCOSYLTRANSFERASE WBBK-RELATED"/>
    <property type="match status" value="1"/>
</dbReference>
<evidence type="ECO:0000259" key="2">
    <source>
        <dbReference type="Pfam" id="PF00534"/>
    </source>
</evidence>
<dbReference type="Proteomes" id="UP001155240">
    <property type="component" value="Unassembled WGS sequence"/>
</dbReference>
<dbReference type="Gene3D" id="3.40.50.2000">
    <property type="entry name" value="Glycogen Phosphorylase B"/>
    <property type="match status" value="2"/>
</dbReference>
<comment type="caution">
    <text evidence="3">The sequence shown here is derived from an EMBL/GenBank/DDBJ whole genome shotgun (WGS) entry which is preliminary data.</text>
</comment>
<dbReference type="CDD" id="cd03809">
    <property type="entry name" value="GT4_MtfB-like"/>
    <property type="match status" value="1"/>
</dbReference>
<gene>
    <name evidence="3" type="ORF">NB037_01475</name>
</gene>
<dbReference type="Pfam" id="PF00534">
    <property type="entry name" value="Glycos_transf_1"/>
    <property type="match status" value="1"/>
</dbReference>
<dbReference type="AlphaFoldDB" id="A0A9X2DVQ7"/>
<keyword evidence="1" id="KW-0808">Transferase</keyword>
<name>A0A9X2DVQ7_9MICO</name>
<sequence>MRVVFDAFWYVDGPPSQRHVLREIVATWSDLFPADELILVVRRRTSSAAIESAPDGVRVRSSRLYPHALLATLSVGRVARAEGATGVLSHNFAPRFRAGVSAIFLHDVLFVDHPEWFTRFERVYFSFMPRLIKRADIVFTSSVTEGDRIARVTRAPAITPVGIGLSEELIGVAPDDGVGRRLALAQHSFLLAVGRLNVRKNLGRTIAGLLGSGTISKQRPLVVVGSGDGKGEVLSAAAKAAVEEGTLIFAGHVTDAELRWLYENAAAAIFASLGEGFGMPPVEAAYFGCPLVVSDLPVFRETVGEWATFVDPTSPEDIARGVVEVLARARPHRDSVHWLEKYNWRDTVQALRARMITESEARR</sequence>
<evidence type="ECO:0000256" key="1">
    <source>
        <dbReference type="ARBA" id="ARBA00022679"/>
    </source>
</evidence>
<dbReference type="PANTHER" id="PTHR46401">
    <property type="entry name" value="GLYCOSYLTRANSFERASE WBBK-RELATED"/>
    <property type="match status" value="1"/>
</dbReference>